<feature type="signal peptide" evidence="1">
    <location>
        <begin position="1"/>
        <end position="37"/>
    </location>
</feature>
<sequence length="217" mass="23376">MKAVNDRMRFRSGQRRMLMVCLPLLLAVLQSPNPSLAQGDEPPAYTEGTFSGRLLAEIHSTASMIPHRNYGTATARFDALPDGRTRLTLSGTIKQEGNAGFSVTGRYGPAGFRSDDKAITLSIDPEGRITGDGIEDGQSYTLSGRISADELELQVQNRPVPETGATSVTGIDFTYSLTNDLAEPEGGTCKDIRYEMRPVASIGDGTMSMISVPVCLR</sequence>
<reference evidence="3" key="1">
    <citation type="submission" date="2018-07" db="EMBL/GenBank/DDBJ databases">
        <title>Genome Structure of the Opportunistic Pathogen Paracoccus yeei (Alphaproteobacteria) and Identification of Putative Virulence Factors.</title>
        <authorList>
            <person name="Lasek R."/>
            <person name="Szuplewska M."/>
            <person name="Mitura M."/>
            <person name="Decewicz P."/>
            <person name="Chmielowska C."/>
            <person name="Pawlot A."/>
            <person name="Sentkowska D."/>
            <person name="Czarnecki J."/>
            <person name="Bartosik D."/>
        </authorList>
    </citation>
    <scope>NUCLEOTIDE SEQUENCE [LARGE SCALE GENOMIC DNA]</scope>
    <source>
        <strain evidence="3">CCUG 32053</strain>
        <plasmid evidence="3">pyee3</plasmid>
    </source>
</reference>
<name>A0A386UUR9_9RHOB</name>
<evidence type="ECO:0000313" key="2">
    <source>
        <dbReference type="EMBL" id="AYF03930.1"/>
    </source>
</evidence>
<evidence type="ECO:0000313" key="3">
    <source>
        <dbReference type="Proteomes" id="UP000272010"/>
    </source>
</evidence>
<organism evidence="2 3">
    <name type="scientific">Paracoccus yeei</name>
    <dbReference type="NCBI Taxonomy" id="147645"/>
    <lineage>
        <taxon>Bacteria</taxon>
        <taxon>Pseudomonadati</taxon>
        <taxon>Pseudomonadota</taxon>
        <taxon>Alphaproteobacteria</taxon>
        <taxon>Rhodobacterales</taxon>
        <taxon>Paracoccaceae</taxon>
        <taxon>Paracoccus</taxon>
    </lineage>
</organism>
<accession>A0A386UUR9</accession>
<dbReference type="EMBL" id="CP031081">
    <property type="protein sequence ID" value="AYF03930.1"/>
    <property type="molecule type" value="Genomic_DNA"/>
</dbReference>
<keyword evidence="1" id="KW-0732">Signal</keyword>
<proteinExistence type="predicted"/>
<geneLocation type="plasmid" evidence="3">
    <name>pyee3</name>
</geneLocation>
<dbReference type="AlphaFoldDB" id="A0A386UUR9"/>
<evidence type="ECO:0000256" key="1">
    <source>
        <dbReference type="SAM" id="SignalP"/>
    </source>
</evidence>
<protein>
    <submittedName>
        <fullName evidence="2">Uncharacterized protein</fullName>
    </submittedName>
</protein>
<dbReference type="Proteomes" id="UP000272010">
    <property type="component" value="Plasmid pYEE3"/>
</dbReference>
<keyword evidence="2" id="KW-0614">Plasmid</keyword>
<gene>
    <name evidence="2" type="ORF">PY32053_04421</name>
</gene>
<feature type="chain" id="PRO_5017194497" evidence="1">
    <location>
        <begin position="38"/>
        <end position="217"/>
    </location>
</feature>